<evidence type="ECO:0000313" key="2">
    <source>
        <dbReference type="Proteomes" id="UP000245911"/>
    </source>
</evidence>
<evidence type="ECO:0008006" key="3">
    <source>
        <dbReference type="Google" id="ProtNLM"/>
    </source>
</evidence>
<comment type="caution">
    <text evidence="1">The sequence shown here is derived from an EMBL/GenBank/DDBJ whole genome shotgun (WGS) entry which is preliminary data.</text>
</comment>
<proteinExistence type="predicted"/>
<dbReference type="EMBL" id="QDKM01000005">
    <property type="protein sequence ID" value="PVH28363.1"/>
    <property type="molecule type" value="Genomic_DNA"/>
</dbReference>
<dbReference type="Proteomes" id="UP000245911">
    <property type="component" value="Unassembled WGS sequence"/>
</dbReference>
<dbReference type="GO" id="GO:0047617">
    <property type="term" value="F:fatty acyl-CoA hydrolase activity"/>
    <property type="evidence" value="ECO:0007669"/>
    <property type="project" value="TreeGrafter"/>
</dbReference>
<dbReference type="PANTHER" id="PTHR31793">
    <property type="entry name" value="4-HYDROXYBENZOYL-COA THIOESTERASE FAMILY MEMBER"/>
    <property type="match status" value="1"/>
</dbReference>
<dbReference type="Pfam" id="PF13279">
    <property type="entry name" value="4HBT_2"/>
    <property type="match status" value="1"/>
</dbReference>
<dbReference type="PANTHER" id="PTHR31793:SF2">
    <property type="entry name" value="BLR1345 PROTEIN"/>
    <property type="match status" value="1"/>
</dbReference>
<dbReference type="InterPro" id="IPR050563">
    <property type="entry name" value="4-hydroxybenzoyl-CoA_TE"/>
</dbReference>
<name>A0A2T8HSK3_9RHOB</name>
<dbReference type="SUPFAM" id="SSF54637">
    <property type="entry name" value="Thioesterase/thiol ester dehydrase-isomerase"/>
    <property type="match status" value="1"/>
</dbReference>
<protein>
    <recommendedName>
        <fullName evidence="3">Acyl-CoA thioesterase</fullName>
    </recommendedName>
</protein>
<dbReference type="Gene3D" id="3.10.129.10">
    <property type="entry name" value="Hotdog Thioesterase"/>
    <property type="match status" value="1"/>
</dbReference>
<dbReference type="InterPro" id="IPR029069">
    <property type="entry name" value="HotDog_dom_sf"/>
</dbReference>
<reference evidence="1 2" key="1">
    <citation type="submission" date="2018-04" db="EMBL/GenBank/DDBJ databases">
        <title>Pararhodobacter oceanense sp. nov., isolated from marine intertidal sediment.</title>
        <authorList>
            <person name="Wang X.-L."/>
            <person name="Du Z.-J."/>
        </authorList>
    </citation>
    <scope>NUCLEOTIDE SEQUENCE [LARGE SCALE GENOMIC DNA]</scope>
    <source>
        <strain evidence="1 2">AM505</strain>
    </source>
</reference>
<sequence length="157" mass="17919">MAITCKSETSMPDNRPELLRPELLRGVVHPWHHDIFGHMNVRHYAPFFDDASFFLYAAMDISINWLIEEFGIHIVSAKAETNFIKELVAGDGFIIDGAVSRIGRRSVTFHQRMTHVETGALHATYNLTEVFFDPKTRKSAPMPDEVRARLSKHLLAE</sequence>
<gene>
    <name evidence="1" type="ORF">DDE20_12340</name>
</gene>
<keyword evidence="2" id="KW-1185">Reference proteome</keyword>
<dbReference type="CDD" id="cd00586">
    <property type="entry name" value="4HBT"/>
    <property type="match status" value="1"/>
</dbReference>
<dbReference type="OrthoDB" id="7597365at2"/>
<evidence type="ECO:0000313" key="1">
    <source>
        <dbReference type="EMBL" id="PVH28363.1"/>
    </source>
</evidence>
<dbReference type="AlphaFoldDB" id="A0A2T8HSK3"/>
<organism evidence="1 2">
    <name type="scientific">Pararhodobacter oceanensis</name>
    <dbReference type="NCBI Taxonomy" id="2172121"/>
    <lineage>
        <taxon>Bacteria</taxon>
        <taxon>Pseudomonadati</taxon>
        <taxon>Pseudomonadota</taxon>
        <taxon>Alphaproteobacteria</taxon>
        <taxon>Rhodobacterales</taxon>
        <taxon>Paracoccaceae</taxon>
        <taxon>Pararhodobacter</taxon>
    </lineage>
</organism>
<accession>A0A2T8HSK3</accession>